<proteinExistence type="inferred from homology"/>
<gene>
    <name evidence="2" type="ORF">J2S64_002661</name>
</gene>
<dbReference type="InterPro" id="IPR020904">
    <property type="entry name" value="Sc_DH/Rdtase_CS"/>
</dbReference>
<protein>
    <submittedName>
        <fullName evidence="2">NAD(P)-dependent dehydrogenase (Short-subunit alcohol dehydrogenase family)</fullName>
    </submittedName>
</protein>
<dbReference type="InterPro" id="IPR002347">
    <property type="entry name" value="SDR_fam"/>
</dbReference>
<reference evidence="2 3" key="1">
    <citation type="submission" date="2023-07" db="EMBL/GenBank/DDBJ databases">
        <title>Sequencing the genomes of 1000 actinobacteria strains.</title>
        <authorList>
            <person name="Klenk H.-P."/>
        </authorList>
    </citation>
    <scope>NUCLEOTIDE SEQUENCE [LARGE SCALE GENOMIC DNA]</scope>
    <source>
        <strain evidence="2 3">DSM 20167</strain>
    </source>
</reference>
<sequence length="271" mass="28920">MAPTHEEMTAPPIPVRPVAIVTGGGQGLGLGSALALAEEGFDLAVIDLAPEADPAVMEGVVARGAAVRYYQLDISDLDRQPEVLRRIREDFGRLDCLVNNAGIAARPLTDILELSPEAFDRSVDVNLRGTFFLTQCFANLLIASGAPEDRVYKSIVIVSSIAAELVSTDRSQYNVTKSALSMVVKLYAQRLAEYDIHVHEVRPGLIATAMTASAGNTIADDWIEGGRVPLARWGQKEDVGQAVATLAAGRLPYMTGQPIWVAGGLNISQAP</sequence>
<dbReference type="SUPFAM" id="SSF51735">
    <property type="entry name" value="NAD(P)-binding Rossmann-fold domains"/>
    <property type="match status" value="1"/>
</dbReference>
<dbReference type="PANTHER" id="PTHR42760">
    <property type="entry name" value="SHORT-CHAIN DEHYDROGENASES/REDUCTASES FAMILY MEMBER"/>
    <property type="match status" value="1"/>
</dbReference>
<dbReference type="Proteomes" id="UP001183817">
    <property type="component" value="Unassembled WGS sequence"/>
</dbReference>
<dbReference type="NCBIfam" id="NF009386">
    <property type="entry name" value="PRK12745.1"/>
    <property type="match status" value="1"/>
</dbReference>
<dbReference type="RefSeq" id="WP_310291126.1">
    <property type="nucleotide sequence ID" value="NZ_BAAAWO010000001.1"/>
</dbReference>
<keyword evidence="3" id="KW-1185">Reference proteome</keyword>
<accession>A0ABU2BJZ6</accession>
<dbReference type="PRINTS" id="PR00081">
    <property type="entry name" value="GDHRDH"/>
</dbReference>
<evidence type="ECO:0000313" key="3">
    <source>
        <dbReference type="Proteomes" id="UP001183817"/>
    </source>
</evidence>
<organism evidence="2 3">
    <name type="scientific">Paeniglutamicibacter sulfureus</name>
    <dbReference type="NCBI Taxonomy" id="43666"/>
    <lineage>
        <taxon>Bacteria</taxon>
        <taxon>Bacillati</taxon>
        <taxon>Actinomycetota</taxon>
        <taxon>Actinomycetes</taxon>
        <taxon>Micrococcales</taxon>
        <taxon>Micrococcaceae</taxon>
        <taxon>Paeniglutamicibacter</taxon>
    </lineage>
</organism>
<comment type="caution">
    <text evidence="2">The sequence shown here is derived from an EMBL/GenBank/DDBJ whole genome shotgun (WGS) entry which is preliminary data.</text>
</comment>
<dbReference type="EMBL" id="JAVDYI010000001">
    <property type="protein sequence ID" value="MDR7358970.1"/>
    <property type="molecule type" value="Genomic_DNA"/>
</dbReference>
<name>A0ABU2BJZ6_9MICC</name>
<dbReference type="InterPro" id="IPR036291">
    <property type="entry name" value="NAD(P)-bd_dom_sf"/>
</dbReference>
<comment type="similarity">
    <text evidence="1">Belongs to the short-chain dehydrogenases/reductases (SDR) family.</text>
</comment>
<evidence type="ECO:0000256" key="1">
    <source>
        <dbReference type="ARBA" id="ARBA00006484"/>
    </source>
</evidence>
<dbReference type="Gene3D" id="3.40.50.720">
    <property type="entry name" value="NAD(P)-binding Rossmann-like Domain"/>
    <property type="match status" value="1"/>
</dbReference>
<dbReference type="PROSITE" id="PS00061">
    <property type="entry name" value="ADH_SHORT"/>
    <property type="match status" value="1"/>
</dbReference>
<evidence type="ECO:0000313" key="2">
    <source>
        <dbReference type="EMBL" id="MDR7358970.1"/>
    </source>
</evidence>
<dbReference type="Pfam" id="PF13561">
    <property type="entry name" value="adh_short_C2"/>
    <property type="match status" value="1"/>
</dbReference>